<protein>
    <submittedName>
        <fullName evidence="1">Pyridoxamine 5'-phosphate oxidase</fullName>
    </submittedName>
</protein>
<reference evidence="1" key="1">
    <citation type="submission" date="2021-04" db="EMBL/GenBank/DDBJ databases">
        <title>Dactylosporangium aurantiacum NRRL B-8018 full assembly.</title>
        <authorList>
            <person name="Hartkoorn R.C."/>
            <person name="Beaudoing E."/>
            <person name="Hot D."/>
        </authorList>
    </citation>
    <scope>NUCLEOTIDE SEQUENCE</scope>
    <source>
        <strain evidence="1">NRRL B-8018</strain>
    </source>
</reference>
<dbReference type="InterPro" id="IPR012349">
    <property type="entry name" value="Split_barrel_FMN-bd"/>
</dbReference>
<sequence>MLSWGRFRRSAPGLASSGRALLYRSGVGLAYLGTVRADGGPRVHPVSPLLVEDGLYTLLTVSPKLEDLLRDDRFALHTFPLHDGEEAFYLTGRARFPRDQALRRSVAAAFLAERGMSGPPPGFGQHVLVELHVETCVLSRAGEHVTWAAADPHREVGRHREARYREYTSSSHSE</sequence>
<dbReference type="Proteomes" id="UP001058003">
    <property type="component" value="Chromosome"/>
</dbReference>
<dbReference type="AlphaFoldDB" id="A0A9Q9IMS2"/>
<accession>A0A9Q9IMS2</accession>
<proteinExistence type="predicted"/>
<name>A0A9Q9IMS2_9ACTN</name>
<dbReference type="SUPFAM" id="SSF50475">
    <property type="entry name" value="FMN-binding split barrel"/>
    <property type="match status" value="1"/>
</dbReference>
<organism evidence="1 2">
    <name type="scientific">Dactylosporangium aurantiacum</name>
    <dbReference type="NCBI Taxonomy" id="35754"/>
    <lineage>
        <taxon>Bacteria</taxon>
        <taxon>Bacillati</taxon>
        <taxon>Actinomycetota</taxon>
        <taxon>Actinomycetes</taxon>
        <taxon>Micromonosporales</taxon>
        <taxon>Micromonosporaceae</taxon>
        <taxon>Dactylosporangium</taxon>
    </lineage>
</organism>
<dbReference type="KEGG" id="daur:Daura_11085"/>
<evidence type="ECO:0000313" key="2">
    <source>
        <dbReference type="Proteomes" id="UP001058003"/>
    </source>
</evidence>
<keyword evidence="2" id="KW-1185">Reference proteome</keyword>
<gene>
    <name evidence="1" type="ORF">Daura_11085</name>
</gene>
<dbReference type="EMBL" id="CP073767">
    <property type="protein sequence ID" value="UWZ56662.1"/>
    <property type="molecule type" value="Genomic_DNA"/>
</dbReference>
<dbReference type="Gene3D" id="2.30.110.10">
    <property type="entry name" value="Electron Transport, Fmn-binding Protein, Chain A"/>
    <property type="match status" value="1"/>
</dbReference>
<dbReference type="RefSeq" id="WP_052387207.1">
    <property type="nucleotide sequence ID" value="NZ_CP073767.1"/>
</dbReference>
<evidence type="ECO:0000313" key="1">
    <source>
        <dbReference type="EMBL" id="UWZ56662.1"/>
    </source>
</evidence>
<dbReference type="OrthoDB" id="5115613at2"/>